<feature type="transmembrane region" description="Helical" evidence="2">
    <location>
        <begin position="121"/>
        <end position="141"/>
    </location>
</feature>
<evidence type="ECO:0000313" key="3">
    <source>
        <dbReference type="EMBL" id="ROR81298.1"/>
    </source>
</evidence>
<proteinExistence type="predicted"/>
<feature type="compositionally biased region" description="Basic and acidic residues" evidence="1">
    <location>
        <begin position="104"/>
        <end position="113"/>
    </location>
</feature>
<protein>
    <submittedName>
        <fullName evidence="3">Uncharacterized protein</fullName>
    </submittedName>
</protein>
<feature type="transmembrane region" description="Helical" evidence="2">
    <location>
        <begin position="147"/>
        <end position="165"/>
    </location>
</feature>
<gene>
    <name evidence="3" type="ORF">EDD42_1354</name>
</gene>
<sequence>MRESPDRPVAVRATAFRGTSRWRRRPLRFVGYDALLPDGSVRFDVDLAAAMPAHPADASTRDTNVHGRCPEVGAGPWVDGFGRAVDGPDDGGPPLSARRRARPRPTDPPDRRPSAKAGRRWRTGFGVAALGLGALLIIGPLRDTPMGFLGVVSAYAGLAALLGLVPRARRWW</sequence>
<keyword evidence="2" id="KW-0472">Membrane</keyword>
<evidence type="ECO:0000256" key="2">
    <source>
        <dbReference type="SAM" id="Phobius"/>
    </source>
</evidence>
<keyword evidence="2" id="KW-1133">Transmembrane helix</keyword>
<dbReference type="EMBL" id="RKHL01000001">
    <property type="protein sequence ID" value="ROR81298.1"/>
    <property type="molecule type" value="Genomic_DNA"/>
</dbReference>
<evidence type="ECO:0000313" key="4">
    <source>
        <dbReference type="Proteomes" id="UP000266915"/>
    </source>
</evidence>
<keyword evidence="2" id="KW-0812">Transmembrane</keyword>
<accession>A0A3N2C1C2</accession>
<dbReference type="Proteomes" id="UP000266915">
    <property type="component" value="Unassembled WGS sequence"/>
</dbReference>
<name>A0A3N2C1C2_9MICO</name>
<dbReference type="RefSeq" id="WP_085510497.1">
    <property type="nucleotide sequence ID" value="NZ_FXAP01000001.1"/>
</dbReference>
<dbReference type="AlphaFoldDB" id="A0A3N2C1C2"/>
<feature type="region of interest" description="Disordered" evidence="1">
    <location>
        <begin position="80"/>
        <end position="118"/>
    </location>
</feature>
<reference evidence="3 4" key="1">
    <citation type="submission" date="2018-11" db="EMBL/GenBank/DDBJ databases">
        <title>Sequencing the genomes of 1000 actinobacteria strains.</title>
        <authorList>
            <person name="Klenk H.-P."/>
        </authorList>
    </citation>
    <scope>NUCLEOTIDE SEQUENCE [LARGE SCALE GENOMIC DNA]</scope>
    <source>
        <strain evidence="3 4">DSM 14012</strain>
    </source>
</reference>
<organism evidence="3 4">
    <name type="scientific">Plantibacter flavus</name>
    <dbReference type="NCBI Taxonomy" id="150123"/>
    <lineage>
        <taxon>Bacteria</taxon>
        <taxon>Bacillati</taxon>
        <taxon>Actinomycetota</taxon>
        <taxon>Actinomycetes</taxon>
        <taxon>Micrococcales</taxon>
        <taxon>Microbacteriaceae</taxon>
        <taxon>Plantibacter</taxon>
    </lineage>
</organism>
<comment type="caution">
    <text evidence="3">The sequence shown here is derived from an EMBL/GenBank/DDBJ whole genome shotgun (WGS) entry which is preliminary data.</text>
</comment>
<keyword evidence="4" id="KW-1185">Reference proteome</keyword>
<evidence type="ECO:0000256" key="1">
    <source>
        <dbReference type="SAM" id="MobiDB-lite"/>
    </source>
</evidence>